<dbReference type="RefSeq" id="WP_055155040.1">
    <property type="nucleotide sequence ID" value="NZ_CYZU01000066.1"/>
</dbReference>
<dbReference type="EMBL" id="CYZU01000066">
    <property type="protein sequence ID" value="CUP20603.1"/>
    <property type="molecule type" value="Genomic_DNA"/>
</dbReference>
<dbReference type="GO" id="GO:0005198">
    <property type="term" value="F:structural molecule activity"/>
    <property type="evidence" value="ECO:0007669"/>
    <property type="project" value="InterPro"/>
</dbReference>
<protein>
    <submittedName>
        <fullName evidence="1">Phage minor capsid protein 2</fullName>
    </submittedName>
</protein>
<dbReference type="Pfam" id="PF06152">
    <property type="entry name" value="Phage_min_cap2"/>
    <property type="match status" value="1"/>
</dbReference>
<dbReference type="Proteomes" id="UP000095544">
    <property type="component" value="Unassembled WGS sequence"/>
</dbReference>
<dbReference type="AlphaFoldDB" id="A0A174L914"/>
<name>A0A174L914_9FIRM</name>
<dbReference type="STRING" id="39482.ERS852491_04547"/>
<dbReference type="InterPro" id="IPR009319">
    <property type="entry name" value="Phage_A118_VSP1"/>
</dbReference>
<organism evidence="1 2">
    <name type="scientific">Faecalicatena contorta</name>
    <dbReference type="NCBI Taxonomy" id="39482"/>
    <lineage>
        <taxon>Bacteria</taxon>
        <taxon>Bacillati</taxon>
        <taxon>Bacillota</taxon>
        <taxon>Clostridia</taxon>
        <taxon>Lachnospirales</taxon>
        <taxon>Lachnospiraceae</taxon>
        <taxon>Faecalicatena</taxon>
    </lineage>
</organism>
<gene>
    <name evidence="1" type="ORF">ERS852491_04547</name>
</gene>
<evidence type="ECO:0000313" key="1">
    <source>
        <dbReference type="EMBL" id="CUP20603.1"/>
    </source>
</evidence>
<accession>A0A174L914</accession>
<sequence>MTQGELEKIPLPFEKCMSDLEMRIMSEIVRAIRINSLSTSTSDAQIQKLIQMGKSEENIRKYVKEALDVTDNDLDKIFSDDVYEFYYGYRRAYKDLNEVQKPIEENIELMELIQSIREQTAESFRNMTGSMGFAIKNPSTGKIMYSPLMEFYQDTMDAAAIDIQTGMVSYDKALSRSINTMTISGVRWIDYASGWHNRVDVAARRAVMTGFRQIQGKINEQVAKELGTDSYEVSYHVGARPEHQIWQGRVWTYEQLRTVCGLGTVTGLHGANCYHDYNAFIPGVSARTYTDDQLEEMAAKENEPKLYNGKEYTTYEALQEQRKQETSMRKTRQDIKLLKEGKAGSDTITAKRAKYQVQMKQYKHFSKKLGLPEQMERVYQDGLGRA</sequence>
<dbReference type="OrthoDB" id="3197444at2"/>
<proteinExistence type="predicted"/>
<evidence type="ECO:0000313" key="2">
    <source>
        <dbReference type="Proteomes" id="UP000095544"/>
    </source>
</evidence>
<reference evidence="1 2" key="1">
    <citation type="submission" date="2015-09" db="EMBL/GenBank/DDBJ databases">
        <authorList>
            <consortium name="Pathogen Informatics"/>
        </authorList>
    </citation>
    <scope>NUCLEOTIDE SEQUENCE [LARGE SCALE GENOMIC DNA]</scope>
    <source>
        <strain evidence="1 2">2789STDY5834876</strain>
    </source>
</reference>